<dbReference type="Gene3D" id="3.30.500.10">
    <property type="entry name" value="MHC class I-like antigen recognition-like"/>
    <property type="match status" value="1"/>
</dbReference>
<dbReference type="PANTHER" id="PTHR16675">
    <property type="entry name" value="MHC CLASS I-RELATED"/>
    <property type="match status" value="1"/>
</dbReference>
<keyword evidence="4" id="KW-1133">Transmembrane helix</keyword>
<accession>A0AAW2A1E0</accession>
<dbReference type="Proteomes" id="UP001479290">
    <property type="component" value="Unassembled WGS sequence"/>
</dbReference>
<keyword evidence="1" id="KW-0325">Glycoprotein</keyword>
<gene>
    <name evidence="7" type="ORF">ABG768_001549</name>
</gene>
<dbReference type="Gene3D" id="2.60.40.10">
    <property type="entry name" value="Immunoglobulins"/>
    <property type="match status" value="1"/>
</dbReference>
<dbReference type="InterPro" id="IPR003597">
    <property type="entry name" value="Ig_C1-set"/>
</dbReference>
<dbReference type="SMART" id="SM00407">
    <property type="entry name" value="IGc1"/>
    <property type="match status" value="1"/>
</dbReference>
<dbReference type="GO" id="GO:0005615">
    <property type="term" value="C:extracellular space"/>
    <property type="evidence" value="ECO:0007669"/>
    <property type="project" value="TreeGrafter"/>
</dbReference>
<dbReference type="FunFam" id="3.30.500.10:FF:000001">
    <property type="entry name" value="H-2 class I histocompatibility antigen, alpha chain"/>
    <property type="match status" value="1"/>
</dbReference>
<comment type="caution">
    <text evidence="7">The sequence shown here is derived from an EMBL/GenBank/DDBJ whole genome shotgun (WGS) entry which is preliminary data.</text>
</comment>
<evidence type="ECO:0000256" key="5">
    <source>
        <dbReference type="SAM" id="SignalP"/>
    </source>
</evidence>
<keyword evidence="2" id="KW-0393">Immunoglobulin domain</keyword>
<feature type="domain" description="Ig-like" evidence="6">
    <location>
        <begin position="212"/>
        <end position="288"/>
    </location>
</feature>
<keyword evidence="4" id="KW-0472">Membrane</keyword>
<evidence type="ECO:0000256" key="1">
    <source>
        <dbReference type="ARBA" id="ARBA00023180"/>
    </source>
</evidence>
<dbReference type="PROSITE" id="PS50835">
    <property type="entry name" value="IG_LIKE"/>
    <property type="match status" value="1"/>
</dbReference>
<evidence type="ECO:0000313" key="7">
    <source>
        <dbReference type="EMBL" id="KAK9967137.1"/>
    </source>
</evidence>
<dbReference type="InterPro" id="IPR011161">
    <property type="entry name" value="MHC_I-like_Ag-recog"/>
</dbReference>
<reference evidence="7 8" key="1">
    <citation type="submission" date="2024-05" db="EMBL/GenBank/DDBJ databases">
        <title>A high-quality chromosomal-level genome assembly of Topmouth culter (Culter alburnus).</title>
        <authorList>
            <person name="Zhao H."/>
        </authorList>
    </citation>
    <scope>NUCLEOTIDE SEQUENCE [LARGE SCALE GENOMIC DNA]</scope>
    <source>
        <strain evidence="7">CATC2023</strain>
        <tissue evidence="7">Muscle</tissue>
    </source>
</reference>
<dbReference type="InterPro" id="IPR036179">
    <property type="entry name" value="Ig-like_dom_sf"/>
</dbReference>
<evidence type="ECO:0000313" key="8">
    <source>
        <dbReference type="Proteomes" id="UP001479290"/>
    </source>
</evidence>
<evidence type="ECO:0000259" key="6">
    <source>
        <dbReference type="PROSITE" id="PS50835"/>
    </source>
</evidence>
<organism evidence="7 8">
    <name type="scientific">Culter alburnus</name>
    <name type="common">Topmouth culter</name>
    <dbReference type="NCBI Taxonomy" id="194366"/>
    <lineage>
        <taxon>Eukaryota</taxon>
        <taxon>Metazoa</taxon>
        <taxon>Chordata</taxon>
        <taxon>Craniata</taxon>
        <taxon>Vertebrata</taxon>
        <taxon>Euteleostomi</taxon>
        <taxon>Actinopterygii</taxon>
        <taxon>Neopterygii</taxon>
        <taxon>Teleostei</taxon>
        <taxon>Ostariophysi</taxon>
        <taxon>Cypriniformes</taxon>
        <taxon>Xenocyprididae</taxon>
        <taxon>Xenocypridinae</taxon>
        <taxon>Culter</taxon>
    </lineage>
</organism>
<keyword evidence="5" id="KW-0732">Signal</keyword>
<dbReference type="InterPro" id="IPR050208">
    <property type="entry name" value="MHC_class-I_related"/>
</dbReference>
<feature type="transmembrane region" description="Helical" evidence="4">
    <location>
        <begin position="301"/>
        <end position="321"/>
    </location>
</feature>
<evidence type="ECO:0000256" key="4">
    <source>
        <dbReference type="SAM" id="Phobius"/>
    </source>
</evidence>
<dbReference type="Pfam" id="PF07654">
    <property type="entry name" value="C1-set"/>
    <property type="match status" value="1"/>
</dbReference>
<dbReference type="SUPFAM" id="SSF48726">
    <property type="entry name" value="Immunoglobulin"/>
    <property type="match status" value="1"/>
</dbReference>
<name>A0AAW2A1E0_CULAL</name>
<dbReference type="PROSITE" id="PS00290">
    <property type="entry name" value="IG_MHC"/>
    <property type="match status" value="1"/>
</dbReference>
<protein>
    <recommendedName>
        <fullName evidence="6">Ig-like domain-containing protein</fullName>
    </recommendedName>
</protein>
<proteinExistence type="inferred from homology"/>
<dbReference type="PANTHER" id="PTHR16675:SF237">
    <property type="entry name" value="MHC CLASS I ANTIGEN TRANSCRIPT VARIANT 1-RELATED"/>
    <property type="match status" value="1"/>
</dbReference>
<dbReference type="InterPro" id="IPR011162">
    <property type="entry name" value="MHC_I/II-like_Ag-recog"/>
</dbReference>
<sequence length="333" mass="39128">MKFIIFLICVPFVYSELHRFMTTYTGINGTTMAGIPEFSAVTTLDDQQIDYYDSNIMELIPRKNWIKDFASTHMWKKDTKIRKHVQQIYKNNIHVVMQRFNQSHGVHTYQRMYGCEWDDETGDSQGFDQYAYDGEDFISLDLKELRYITSVPQAELTVMKWNNDRTQLELLKQYYEDECVYWLKKFLKLSKATLEKAEPPKVFLLQKNPGNFMCHVTGFLFRNTTISWRTNGRDVNNSCKLETGDTLPNEDGTFQRNLTLYVLSDKCKENQYTCVVEHKAEKTEKILTVNMTQRSKPGLDALYILIIIIPAFVALIALYVHKNCRKEIKARKY</sequence>
<dbReference type="InterPro" id="IPR003006">
    <property type="entry name" value="Ig/MHC_CS"/>
</dbReference>
<dbReference type="InterPro" id="IPR037055">
    <property type="entry name" value="MHC_I-like_Ag-recog_sf"/>
</dbReference>
<dbReference type="GO" id="GO:0006955">
    <property type="term" value="P:immune response"/>
    <property type="evidence" value="ECO:0007669"/>
    <property type="project" value="TreeGrafter"/>
</dbReference>
<dbReference type="SUPFAM" id="SSF54452">
    <property type="entry name" value="MHC antigen-recognition domain"/>
    <property type="match status" value="1"/>
</dbReference>
<keyword evidence="4" id="KW-0812">Transmembrane</keyword>
<comment type="similarity">
    <text evidence="3">Belongs to the MHC class I family.</text>
</comment>
<dbReference type="Pfam" id="PF00129">
    <property type="entry name" value="MHC_I"/>
    <property type="match status" value="1"/>
</dbReference>
<feature type="signal peptide" evidence="5">
    <location>
        <begin position="1"/>
        <end position="15"/>
    </location>
</feature>
<dbReference type="AlphaFoldDB" id="A0AAW2A1E0"/>
<dbReference type="InterPro" id="IPR001039">
    <property type="entry name" value="MHC_I_a_a1/a2"/>
</dbReference>
<dbReference type="InterPro" id="IPR013783">
    <property type="entry name" value="Ig-like_fold"/>
</dbReference>
<feature type="chain" id="PRO_5043340551" description="Ig-like domain-containing protein" evidence="5">
    <location>
        <begin position="16"/>
        <end position="333"/>
    </location>
</feature>
<dbReference type="EMBL" id="JAWDJR010000010">
    <property type="protein sequence ID" value="KAK9967137.1"/>
    <property type="molecule type" value="Genomic_DNA"/>
</dbReference>
<evidence type="ECO:0000256" key="3">
    <source>
        <dbReference type="RuleBase" id="RU004439"/>
    </source>
</evidence>
<dbReference type="PRINTS" id="PR01638">
    <property type="entry name" value="MHCCLASSI"/>
</dbReference>
<keyword evidence="8" id="KW-1185">Reference proteome</keyword>
<dbReference type="GO" id="GO:0009897">
    <property type="term" value="C:external side of plasma membrane"/>
    <property type="evidence" value="ECO:0007669"/>
    <property type="project" value="TreeGrafter"/>
</dbReference>
<dbReference type="InterPro" id="IPR007110">
    <property type="entry name" value="Ig-like_dom"/>
</dbReference>
<evidence type="ECO:0000256" key="2">
    <source>
        <dbReference type="ARBA" id="ARBA00023319"/>
    </source>
</evidence>